<protein>
    <submittedName>
        <fullName evidence="10">ABC transporter ATP-binding protein/permease</fullName>
    </submittedName>
</protein>
<proteinExistence type="predicted"/>
<dbReference type="GO" id="GO:0005524">
    <property type="term" value="F:ATP binding"/>
    <property type="evidence" value="ECO:0007669"/>
    <property type="project" value="UniProtKB-KW"/>
</dbReference>
<dbReference type="CDD" id="cd03228">
    <property type="entry name" value="ABCC_MRP_Like"/>
    <property type="match status" value="1"/>
</dbReference>
<keyword evidence="2 7" id="KW-0812">Transmembrane</keyword>
<dbReference type="InterPro" id="IPR011527">
    <property type="entry name" value="ABC1_TM_dom"/>
</dbReference>
<dbReference type="SMART" id="SM00382">
    <property type="entry name" value="AAA"/>
    <property type="match status" value="1"/>
</dbReference>
<feature type="transmembrane region" description="Helical" evidence="7">
    <location>
        <begin position="248"/>
        <end position="270"/>
    </location>
</feature>
<sequence length="580" mass="61314">MDLRATVRTPRGVTAILSPFVRGHLWPLIAIVVLQTAAAAAVLALPTLNARVIDDGLLHADLGATAQLAIVMLVVTIVHLLVSALSSLVSSRTAAEFSAGLREKVVDSVATATTGELARFTPGTILTRATGDVQQLQTMLQMSLTTIITAPIMLVGAVVISVTQHSRLAWLIAATACALVIVVFLFAAATVPESRRMQRRTDRVTSILREQVSGFRPIRMFLREDHESSRFRSANEALVDSSWRVSRYMVGLPPILALITNGATLLVLWLSADDVVDGALSIGGLLAFIAYLTYVLSTASSAILLVMVVPPAQVSARRIIEVLDATGRCASRPGEPAPTRVDQLRIADVSCGFSDAAVISGVSFEVARGELVAVVGSTGAGKSTLMRMLAGLLEPDAGTIVGEPSGLQLTAAARRDSVSFVPQTPYLTEGTLREAITLDAPDRDDDAALRAIDVAQAGDVVTDAGGLDAAVAPGGANFSGGQRQRLSLARALATGRPFVIIDDALAAVDGDTEREILDTLREETGRGAVIVTQRMSVAARADRIVVLERGALVGYGTFDDLLRTCTEFQQLFMSQRAMSE</sequence>
<dbReference type="PANTHER" id="PTHR43394">
    <property type="entry name" value="ATP-DEPENDENT PERMEASE MDL1, MITOCHONDRIAL"/>
    <property type="match status" value="1"/>
</dbReference>
<dbReference type="GO" id="GO:0005886">
    <property type="term" value="C:plasma membrane"/>
    <property type="evidence" value="ECO:0007669"/>
    <property type="project" value="UniProtKB-SubCell"/>
</dbReference>
<evidence type="ECO:0000256" key="2">
    <source>
        <dbReference type="ARBA" id="ARBA00022692"/>
    </source>
</evidence>
<gene>
    <name evidence="10" type="ORF">H9800_00095</name>
</gene>
<reference evidence="10" key="1">
    <citation type="journal article" date="2021" name="PeerJ">
        <title>Extensive microbial diversity within the chicken gut microbiome revealed by metagenomics and culture.</title>
        <authorList>
            <person name="Gilroy R."/>
            <person name="Ravi A."/>
            <person name="Getino M."/>
            <person name="Pursley I."/>
            <person name="Horton D.L."/>
            <person name="Alikhan N.F."/>
            <person name="Baker D."/>
            <person name="Gharbi K."/>
            <person name="Hall N."/>
            <person name="Watson M."/>
            <person name="Adriaenssens E.M."/>
            <person name="Foster-Nyarko E."/>
            <person name="Jarju S."/>
            <person name="Secka A."/>
            <person name="Antonio M."/>
            <person name="Oren A."/>
            <person name="Chaudhuri R.R."/>
            <person name="La Ragione R."/>
            <person name="Hildebrand F."/>
            <person name="Pallen M.J."/>
        </authorList>
    </citation>
    <scope>NUCLEOTIDE SEQUENCE</scope>
    <source>
        <strain evidence="10">ChiHjej8B7-3636</strain>
    </source>
</reference>
<reference evidence="10" key="2">
    <citation type="submission" date="2021-04" db="EMBL/GenBank/DDBJ databases">
        <authorList>
            <person name="Gilroy R."/>
        </authorList>
    </citation>
    <scope>NUCLEOTIDE SEQUENCE</scope>
    <source>
        <strain evidence="10">ChiHjej8B7-3636</strain>
    </source>
</reference>
<dbReference type="InterPro" id="IPR039421">
    <property type="entry name" value="Type_1_exporter"/>
</dbReference>
<dbReference type="EMBL" id="DXAM01000002">
    <property type="protein sequence ID" value="HJA03250.1"/>
    <property type="molecule type" value="Genomic_DNA"/>
</dbReference>
<dbReference type="PROSITE" id="PS00211">
    <property type="entry name" value="ABC_TRANSPORTER_1"/>
    <property type="match status" value="1"/>
</dbReference>
<dbReference type="InterPro" id="IPR017871">
    <property type="entry name" value="ABC_transporter-like_CS"/>
</dbReference>
<dbReference type="GO" id="GO:0015421">
    <property type="term" value="F:ABC-type oligopeptide transporter activity"/>
    <property type="evidence" value="ECO:0007669"/>
    <property type="project" value="TreeGrafter"/>
</dbReference>
<accession>A0A9D2H480</accession>
<feature type="transmembrane region" description="Helical" evidence="7">
    <location>
        <begin position="282"/>
        <end position="309"/>
    </location>
</feature>
<feature type="transmembrane region" description="Helical" evidence="7">
    <location>
        <begin position="68"/>
        <end position="89"/>
    </location>
</feature>
<evidence type="ECO:0000256" key="1">
    <source>
        <dbReference type="ARBA" id="ARBA00004651"/>
    </source>
</evidence>
<dbReference type="InterPro" id="IPR027417">
    <property type="entry name" value="P-loop_NTPase"/>
</dbReference>
<dbReference type="PROSITE" id="PS50929">
    <property type="entry name" value="ABC_TM1F"/>
    <property type="match status" value="1"/>
</dbReference>
<dbReference type="InterPro" id="IPR036640">
    <property type="entry name" value="ABC1_TM_sf"/>
</dbReference>
<evidence type="ECO:0000313" key="11">
    <source>
        <dbReference type="Proteomes" id="UP000824220"/>
    </source>
</evidence>
<dbReference type="Gene3D" id="1.20.1560.10">
    <property type="entry name" value="ABC transporter type 1, transmembrane domain"/>
    <property type="match status" value="1"/>
</dbReference>
<feature type="transmembrane region" description="Helical" evidence="7">
    <location>
        <begin position="144"/>
        <end position="162"/>
    </location>
</feature>
<keyword evidence="3" id="KW-0547">Nucleotide-binding</keyword>
<keyword evidence="5 7" id="KW-1133">Transmembrane helix</keyword>
<dbReference type="SUPFAM" id="SSF52540">
    <property type="entry name" value="P-loop containing nucleoside triphosphate hydrolases"/>
    <property type="match status" value="1"/>
</dbReference>
<keyword evidence="6 7" id="KW-0472">Membrane</keyword>
<keyword evidence="4 10" id="KW-0067">ATP-binding</keyword>
<dbReference type="PANTHER" id="PTHR43394:SF1">
    <property type="entry name" value="ATP-BINDING CASSETTE SUB-FAMILY B MEMBER 10, MITOCHONDRIAL"/>
    <property type="match status" value="1"/>
</dbReference>
<dbReference type="InterPro" id="IPR003593">
    <property type="entry name" value="AAA+_ATPase"/>
</dbReference>
<comment type="subcellular location">
    <subcellularLocation>
        <location evidence="1">Cell membrane</location>
        <topology evidence="1">Multi-pass membrane protein</topology>
    </subcellularLocation>
</comment>
<evidence type="ECO:0000256" key="3">
    <source>
        <dbReference type="ARBA" id="ARBA00022741"/>
    </source>
</evidence>
<comment type="caution">
    <text evidence="10">The sequence shown here is derived from an EMBL/GenBank/DDBJ whole genome shotgun (WGS) entry which is preliminary data.</text>
</comment>
<dbReference type="Proteomes" id="UP000824220">
    <property type="component" value="Unassembled WGS sequence"/>
</dbReference>
<dbReference type="AlphaFoldDB" id="A0A9D2H480"/>
<evidence type="ECO:0000256" key="5">
    <source>
        <dbReference type="ARBA" id="ARBA00022989"/>
    </source>
</evidence>
<dbReference type="Gene3D" id="3.40.50.300">
    <property type="entry name" value="P-loop containing nucleotide triphosphate hydrolases"/>
    <property type="match status" value="1"/>
</dbReference>
<evidence type="ECO:0000313" key="10">
    <source>
        <dbReference type="EMBL" id="HJA03250.1"/>
    </source>
</evidence>
<dbReference type="CDD" id="cd18548">
    <property type="entry name" value="ABC_6TM_Tm287_like"/>
    <property type="match status" value="1"/>
</dbReference>
<dbReference type="Pfam" id="PF00664">
    <property type="entry name" value="ABC_membrane"/>
    <property type="match status" value="1"/>
</dbReference>
<dbReference type="GO" id="GO:0016887">
    <property type="term" value="F:ATP hydrolysis activity"/>
    <property type="evidence" value="ECO:0007669"/>
    <property type="project" value="InterPro"/>
</dbReference>
<dbReference type="InterPro" id="IPR003439">
    <property type="entry name" value="ABC_transporter-like_ATP-bd"/>
</dbReference>
<feature type="transmembrane region" description="Helical" evidence="7">
    <location>
        <begin position="168"/>
        <end position="191"/>
    </location>
</feature>
<evidence type="ECO:0000259" key="9">
    <source>
        <dbReference type="PROSITE" id="PS50929"/>
    </source>
</evidence>
<evidence type="ECO:0000256" key="4">
    <source>
        <dbReference type="ARBA" id="ARBA00022840"/>
    </source>
</evidence>
<dbReference type="PROSITE" id="PS50893">
    <property type="entry name" value="ABC_TRANSPORTER_2"/>
    <property type="match status" value="1"/>
</dbReference>
<evidence type="ECO:0000256" key="7">
    <source>
        <dbReference type="SAM" id="Phobius"/>
    </source>
</evidence>
<evidence type="ECO:0000259" key="8">
    <source>
        <dbReference type="PROSITE" id="PS50893"/>
    </source>
</evidence>
<feature type="domain" description="ABC transmembrane type-1" evidence="9">
    <location>
        <begin position="29"/>
        <end position="303"/>
    </location>
</feature>
<organism evidence="10 11">
    <name type="scientific">Candidatus Microbacterium stercoravium</name>
    <dbReference type="NCBI Taxonomy" id="2838697"/>
    <lineage>
        <taxon>Bacteria</taxon>
        <taxon>Bacillati</taxon>
        <taxon>Actinomycetota</taxon>
        <taxon>Actinomycetes</taxon>
        <taxon>Micrococcales</taxon>
        <taxon>Microbacteriaceae</taxon>
        <taxon>Microbacterium</taxon>
    </lineage>
</organism>
<evidence type="ECO:0000256" key="6">
    <source>
        <dbReference type="ARBA" id="ARBA00023136"/>
    </source>
</evidence>
<feature type="domain" description="ABC transporter" evidence="8">
    <location>
        <begin position="344"/>
        <end position="574"/>
    </location>
</feature>
<dbReference type="Pfam" id="PF00005">
    <property type="entry name" value="ABC_tran"/>
    <property type="match status" value="1"/>
</dbReference>
<dbReference type="SUPFAM" id="SSF90123">
    <property type="entry name" value="ABC transporter transmembrane region"/>
    <property type="match status" value="1"/>
</dbReference>
<name>A0A9D2H480_9MICO</name>
<feature type="transmembrane region" description="Helical" evidence="7">
    <location>
        <begin position="25"/>
        <end position="48"/>
    </location>
</feature>